<keyword evidence="3" id="KW-1185">Reference proteome</keyword>
<accession>A0A845SM79</accession>
<feature type="compositionally biased region" description="Basic and acidic residues" evidence="1">
    <location>
        <begin position="25"/>
        <end position="43"/>
    </location>
</feature>
<gene>
    <name evidence="2" type="ORF">GRH90_13080</name>
</gene>
<organism evidence="2 3">
    <name type="scientific">Acerihabitans arboris</name>
    <dbReference type="NCBI Taxonomy" id="2691583"/>
    <lineage>
        <taxon>Bacteria</taxon>
        <taxon>Pseudomonadati</taxon>
        <taxon>Pseudomonadota</taxon>
        <taxon>Gammaproteobacteria</taxon>
        <taxon>Enterobacterales</taxon>
        <taxon>Pectobacteriaceae</taxon>
        <taxon>Acerihabitans</taxon>
    </lineage>
</organism>
<reference evidence="2 3" key="1">
    <citation type="submission" date="2019-12" db="EMBL/GenBank/DDBJ databases">
        <authorList>
            <person name="Lee S.D."/>
        </authorList>
    </citation>
    <scope>NUCLEOTIDE SEQUENCE [LARGE SCALE GENOMIC DNA]</scope>
    <source>
        <strain evidence="2 3">SAP-6</strain>
    </source>
</reference>
<evidence type="ECO:0000313" key="2">
    <source>
        <dbReference type="EMBL" id="NDL63678.1"/>
    </source>
</evidence>
<evidence type="ECO:0000256" key="1">
    <source>
        <dbReference type="SAM" id="MobiDB-lite"/>
    </source>
</evidence>
<dbReference type="SUPFAM" id="SSF49373">
    <property type="entry name" value="Invasin/intimin cell-adhesion fragments"/>
    <property type="match status" value="1"/>
</dbReference>
<dbReference type="Proteomes" id="UP000461443">
    <property type="component" value="Unassembled WGS sequence"/>
</dbReference>
<dbReference type="AlphaFoldDB" id="A0A845SM79"/>
<dbReference type="InterPro" id="IPR013783">
    <property type="entry name" value="Ig-like_fold"/>
</dbReference>
<sequence>MQKHNIITVISSPKAKYHNPCDPCEGPRDPCERPQDYDETPKDDTSILTAVVTDCATGVPVPCVTVKFSCDNPHAKIKHNAVKTNEAGVAETEVTYPHIIYPLIPDYKPIFFTADIPGDSASVAPAPVAIRFPPIQLINATPITGTDNYTINAGQIAAGPAALVFFPDNDSLGGNQDGDRVSFYWRPGTTPFQKFRSQVPNGQFVVDLSSALFKPNETFSNGAHDFFITFAEGTNLGSAVSSPGQIATVSGSQLSPPTLPQPDWLPLAAWVFNVEFLAAGIFITIPNTVTLATGDLLSIFVDVFTAGQNPVLYKTITVVNGATAILPTGFPLTAADFDGLNGYVGRIRYQIQRAAGGLETSATRGVSIDTVPPGGVLELEDDYCGCRDEYNHDYDHNPRKSRY</sequence>
<dbReference type="RefSeq" id="WP_162366392.1">
    <property type="nucleotide sequence ID" value="NZ_WUBS01000008.1"/>
</dbReference>
<proteinExistence type="predicted"/>
<name>A0A845SM79_9GAMM</name>
<dbReference type="InterPro" id="IPR008964">
    <property type="entry name" value="Invasin/intimin_cell_adhesion"/>
</dbReference>
<evidence type="ECO:0000313" key="3">
    <source>
        <dbReference type="Proteomes" id="UP000461443"/>
    </source>
</evidence>
<protein>
    <submittedName>
        <fullName evidence="2">Uncharacterized protein</fullName>
    </submittedName>
</protein>
<reference evidence="2 3" key="2">
    <citation type="submission" date="2020-02" db="EMBL/GenBank/DDBJ databases">
        <title>The new genus of Enterobacteriales.</title>
        <authorList>
            <person name="Kim I.S."/>
        </authorList>
    </citation>
    <scope>NUCLEOTIDE SEQUENCE [LARGE SCALE GENOMIC DNA]</scope>
    <source>
        <strain evidence="2 3">SAP-6</strain>
    </source>
</reference>
<dbReference type="Gene3D" id="2.60.40.10">
    <property type="entry name" value="Immunoglobulins"/>
    <property type="match status" value="1"/>
</dbReference>
<feature type="region of interest" description="Disordered" evidence="1">
    <location>
        <begin position="16"/>
        <end position="43"/>
    </location>
</feature>
<comment type="caution">
    <text evidence="2">The sequence shown here is derived from an EMBL/GenBank/DDBJ whole genome shotgun (WGS) entry which is preliminary data.</text>
</comment>
<dbReference type="EMBL" id="WUBS01000008">
    <property type="protein sequence ID" value="NDL63678.1"/>
    <property type="molecule type" value="Genomic_DNA"/>
</dbReference>